<protein>
    <recommendedName>
        <fullName evidence="4">Yip1 domain-containing protein</fullName>
    </recommendedName>
</protein>
<feature type="transmembrane region" description="Helical" evidence="1">
    <location>
        <begin position="105"/>
        <end position="127"/>
    </location>
</feature>
<feature type="transmembrane region" description="Helical" evidence="1">
    <location>
        <begin position="182"/>
        <end position="200"/>
    </location>
</feature>
<keyword evidence="1" id="KW-0472">Membrane</keyword>
<evidence type="ECO:0000313" key="3">
    <source>
        <dbReference type="Proteomes" id="UP001596388"/>
    </source>
</evidence>
<dbReference type="EMBL" id="JBHTAG010000002">
    <property type="protein sequence ID" value="MFC7096478.1"/>
    <property type="molecule type" value="Genomic_DNA"/>
</dbReference>
<evidence type="ECO:0008006" key="4">
    <source>
        <dbReference type="Google" id="ProtNLM"/>
    </source>
</evidence>
<keyword evidence="3" id="KW-1185">Reference proteome</keyword>
<name>A0ABD5WX56_9EURY</name>
<gene>
    <name evidence="2" type="ORF">ACFQKD_04105</name>
</gene>
<dbReference type="AlphaFoldDB" id="A0ABD5WX56"/>
<dbReference type="GeneID" id="79269632"/>
<keyword evidence="1" id="KW-0812">Transmembrane</keyword>
<accession>A0ABD5WX56</accession>
<comment type="caution">
    <text evidence="2">The sequence shown here is derived from an EMBL/GenBank/DDBJ whole genome shotgun (WGS) entry which is preliminary data.</text>
</comment>
<feature type="transmembrane region" description="Helical" evidence="1">
    <location>
        <begin position="33"/>
        <end position="56"/>
    </location>
</feature>
<keyword evidence="1" id="KW-1133">Transmembrane helix</keyword>
<proteinExistence type="predicted"/>
<organism evidence="2 3">
    <name type="scientific">Halobaculum marinum</name>
    <dbReference type="NCBI Taxonomy" id="3031996"/>
    <lineage>
        <taxon>Archaea</taxon>
        <taxon>Methanobacteriati</taxon>
        <taxon>Methanobacteriota</taxon>
        <taxon>Stenosarchaea group</taxon>
        <taxon>Halobacteria</taxon>
        <taxon>Halobacteriales</taxon>
        <taxon>Haloferacaceae</taxon>
        <taxon>Halobaculum</taxon>
    </lineage>
</organism>
<feature type="transmembrane region" description="Helical" evidence="1">
    <location>
        <begin position="148"/>
        <end position="170"/>
    </location>
</feature>
<evidence type="ECO:0000256" key="1">
    <source>
        <dbReference type="SAM" id="Phobius"/>
    </source>
</evidence>
<reference evidence="2 3" key="1">
    <citation type="journal article" date="2019" name="Int. J. Syst. Evol. Microbiol.">
        <title>The Global Catalogue of Microorganisms (GCM) 10K type strain sequencing project: providing services to taxonomists for standard genome sequencing and annotation.</title>
        <authorList>
            <consortium name="The Broad Institute Genomics Platform"/>
            <consortium name="The Broad Institute Genome Sequencing Center for Infectious Disease"/>
            <person name="Wu L."/>
            <person name="Ma J."/>
        </authorList>
    </citation>
    <scope>NUCLEOTIDE SEQUENCE [LARGE SCALE GENOMIC DNA]</scope>
    <source>
        <strain evidence="2 3">DT55</strain>
    </source>
</reference>
<sequence length="220" mass="21671">MSRDGATVTARADPLAVVRVAVGRTRRALGAALVDRVSAGVLVAAAGAYVLVYLFAVGDLGRATPTVVATGESPAVGLTVAAEPVARAVGGEAVALVTVGPVEVLFAPVTLVVATGLGLLVGANLALSTLAWRKPTLCGVSPASGLAAGLPALLSGTACCGPLLFIVLGLQATSAALTAVAWLRPVAALLLVASLVWAAWRLDVQLSAAGDSSGKMLSGM</sequence>
<dbReference type="Proteomes" id="UP001596388">
    <property type="component" value="Unassembled WGS sequence"/>
</dbReference>
<evidence type="ECO:0000313" key="2">
    <source>
        <dbReference type="EMBL" id="MFC7096478.1"/>
    </source>
</evidence>
<dbReference type="RefSeq" id="WP_276239050.1">
    <property type="nucleotide sequence ID" value="NZ_CP119989.1"/>
</dbReference>